<comment type="caution">
    <text evidence="3">The sequence shown here is derived from an EMBL/GenBank/DDBJ whole genome shotgun (WGS) entry which is preliminary data.</text>
</comment>
<feature type="signal peptide" evidence="1">
    <location>
        <begin position="1"/>
        <end position="21"/>
    </location>
</feature>
<name>A0A6N6MEG8_9FLAO</name>
<dbReference type="EMBL" id="WAAT01000032">
    <property type="protein sequence ID" value="KAB1068641.1"/>
    <property type="molecule type" value="Genomic_DNA"/>
</dbReference>
<reference evidence="3 4" key="1">
    <citation type="submission" date="2019-09" db="EMBL/GenBank/DDBJ databases">
        <authorList>
            <person name="Cao W.R."/>
        </authorList>
    </citation>
    <scope>NUCLEOTIDE SEQUENCE [LARGE SCALE GENOMIC DNA]</scope>
    <source>
        <strain evidence="3 4">B1N29</strain>
    </source>
</reference>
<sequence length="140" mass="15257">MKTYFLLFFSLVALMSCSSDNDDSPSMDTSGDDVMEIVAYSGNFVSVVHPTEGTAEINKEEATLTLSNFKSDEGPSLELYLSTDASATKYVSLGALQGLDGNYTYDLSANIDLDFSEYNHVIVWCVPFGVNFGNAVLEMN</sequence>
<organism evidence="3 4">
    <name type="scientific">Pseudotamlana haliotis</name>
    <dbReference type="NCBI Taxonomy" id="2614804"/>
    <lineage>
        <taxon>Bacteria</taxon>
        <taxon>Pseudomonadati</taxon>
        <taxon>Bacteroidota</taxon>
        <taxon>Flavobacteriia</taxon>
        <taxon>Flavobacteriales</taxon>
        <taxon>Flavobacteriaceae</taxon>
        <taxon>Pseudotamlana</taxon>
    </lineage>
</organism>
<dbReference type="PROSITE" id="PS51257">
    <property type="entry name" value="PROKAR_LIPOPROTEIN"/>
    <property type="match status" value="1"/>
</dbReference>
<gene>
    <name evidence="3" type="ORF">F6U93_05850</name>
</gene>
<keyword evidence="4" id="KW-1185">Reference proteome</keyword>
<evidence type="ECO:0000313" key="4">
    <source>
        <dbReference type="Proteomes" id="UP000441333"/>
    </source>
</evidence>
<protein>
    <submittedName>
        <fullName evidence="3">DM13 domain-containing protein</fullName>
    </submittedName>
</protein>
<dbReference type="InterPro" id="IPR019545">
    <property type="entry name" value="DM13_domain"/>
</dbReference>
<evidence type="ECO:0000313" key="3">
    <source>
        <dbReference type="EMBL" id="KAB1068641.1"/>
    </source>
</evidence>
<dbReference type="Pfam" id="PF10517">
    <property type="entry name" value="DM13"/>
    <property type="match status" value="1"/>
</dbReference>
<dbReference type="AlphaFoldDB" id="A0A6N6MEG8"/>
<keyword evidence="1" id="KW-0732">Signal</keyword>
<evidence type="ECO:0000256" key="1">
    <source>
        <dbReference type="SAM" id="SignalP"/>
    </source>
</evidence>
<dbReference type="Proteomes" id="UP000441333">
    <property type="component" value="Unassembled WGS sequence"/>
</dbReference>
<dbReference type="RefSeq" id="WP_150937787.1">
    <property type="nucleotide sequence ID" value="NZ_WAAT01000032.1"/>
</dbReference>
<feature type="domain" description="DM13" evidence="2">
    <location>
        <begin position="38"/>
        <end position="138"/>
    </location>
</feature>
<accession>A0A6N6MEG8</accession>
<evidence type="ECO:0000259" key="2">
    <source>
        <dbReference type="PROSITE" id="PS51549"/>
    </source>
</evidence>
<dbReference type="PROSITE" id="PS51549">
    <property type="entry name" value="DM13"/>
    <property type="match status" value="1"/>
</dbReference>
<feature type="chain" id="PRO_5026865382" evidence="1">
    <location>
        <begin position="22"/>
        <end position="140"/>
    </location>
</feature>
<proteinExistence type="predicted"/>